<dbReference type="GO" id="GO:0016020">
    <property type="term" value="C:membrane"/>
    <property type="evidence" value="ECO:0007669"/>
    <property type="project" value="TreeGrafter"/>
</dbReference>
<evidence type="ECO:0000313" key="3">
    <source>
        <dbReference type="EMBL" id="CAE0627386.1"/>
    </source>
</evidence>
<dbReference type="GO" id="GO:0042277">
    <property type="term" value="F:peptide binding"/>
    <property type="evidence" value="ECO:0007669"/>
    <property type="project" value="TreeGrafter"/>
</dbReference>
<dbReference type="InterPro" id="IPR050344">
    <property type="entry name" value="Peptidase_M1_aminopeptidases"/>
</dbReference>
<comment type="similarity">
    <text evidence="1">Belongs to the peptidase M1 family.</text>
</comment>
<dbReference type="AlphaFoldDB" id="A0A7S3UYN2"/>
<dbReference type="GO" id="GO:0005737">
    <property type="term" value="C:cytoplasm"/>
    <property type="evidence" value="ECO:0007669"/>
    <property type="project" value="TreeGrafter"/>
</dbReference>
<proteinExistence type="inferred from homology"/>
<dbReference type="Pfam" id="PF11838">
    <property type="entry name" value="ERAP1_C"/>
    <property type="match status" value="1"/>
</dbReference>
<evidence type="ECO:0000256" key="1">
    <source>
        <dbReference type="ARBA" id="ARBA00010136"/>
    </source>
</evidence>
<dbReference type="PANTHER" id="PTHR11533">
    <property type="entry name" value="PROTEASE M1 ZINC METALLOPROTEASE"/>
    <property type="match status" value="1"/>
</dbReference>
<dbReference type="PANTHER" id="PTHR11533:SF174">
    <property type="entry name" value="PUROMYCIN-SENSITIVE AMINOPEPTIDASE-RELATED"/>
    <property type="match status" value="1"/>
</dbReference>
<gene>
    <name evidence="3" type="ORF">HAKA00212_LOCUS6064</name>
</gene>
<dbReference type="EMBL" id="HBIU01013271">
    <property type="protein sequence ID" value="CAE0627386.1"/>
    <property type="molecule type" value="Transcribed_RNA"/>
</dbReference>
<feature type="domain" description="ERAP1-like C-terminal" evidence="2">
    <location>
        <begin position="2"/>
        <end position="240"/>
    </location>
</feature>
<protein>
    <recommendedName>
        <fullName evidence="2">ERAP1-like C-terminal domain-containing protein</fullName>
    </recommendedName>
</protein>
<dbReference type="GO" id="GO:0070006">
    <property type="term" value="F:metalloaminopeptidase activity"/>
    <property type="evidence" value="ECO:0007669"/>
    <property type="project" value="TreeGrafter"/>
</dbReference>
<dbReference type="InterPro" id="IPR024571">
    <property type="entry name" value="ERAP1-like_C_dom"/>
</dbReference>
<dbReference type="GO" id="GO:0005615">
    <property type="term" value="C:extracellular space"/>
    <property type="evidence" value="ECO:0007669"/>
    <property type="project" value="TreeGrafter"/>
</dbReference>
<sequence length="264" mass="29338">MGQLLSLYSEEEFFSSFQTKVRELFAQVWDRCGFCPKEGEEHRFGTLRSKLIGIMAATGNEDVIETAKLMFDRYAQDPVGSPIEADIRSTIFNVAMKNGDGQTFEKMVGVFRRATLGEEQRAALAALGRAGTDALRARAWRLTVDDGSPVRLQDIFWPMLALGASQKGAAFIWNRFKEEYTTLFAKYGGSNMVWPHVVGAAVAGPYTDEHADEVEAFFAQPGVQLTSAEKKYRQSLEGLRAKALQVARDREALIDMFANKTTAA</sequence>
<accession>A0A7S3UYN2</accession>
<dbReference type="Gene3D" id="1.25.50.20">
    <property type="match status" value="1"/>
</dbReference>
<dbReference type="GO" id="GO:0008270">
    <property type="term" value="F:zinc ion binding"/>
    <property type="evidence" value="ECO:0007669"/>
    <property type="project" value="TreeGrafter"/>
</dbReference>
<name>A0A7S3UYN2_HETAK</name>
<organism evidence="3">
    <name type="scientific">Heterosigma akashiwo</name>
    <name type="common">Chromophytic alga</name>
    <name type="synonym">Heterosigma carterae</name>
    <dbReference type="NCBI Taxonomy" id="2829"/>
    <lineage>
        <taxon>Eukaryota</taxon>
        <taxon>Sar</taxon>
        <taxon>Stramenopiles</taxon>
        <taxon>Ochrophyta</taxon>
        <taxon>Raphidophyceae</taxon>
        <taxon>Chattonellales</taxon>
        <taxon>Chattonellaceae</taxon>
        <taxon>Heterosigma</taxon>
    </lineage>
</organism>
<evidence type="ECO:0000259" key="2">
    <source>
        <dbReference type="Pfam" id="PF11838"/>
    </source>
</evidence>
<dbReference type="GO" id="GO:0043171">
    <property type="term" value="P:peptide catabolic process"/>
    <property type="evidence" value="ECO:0007669"/>
    <property type="project" value="TreeGrafter"/>
</dbReference>
<reference evidence="3" key="1">
    <citation type="submission" date="2021-01" db="EMBL/GenBank/DDBJ databases">
        <authorList>
            <person name="Corre E."/>
            <person name="Pelletier E."/>
            <person name="Niang G."/>
            <person name="Scheremetjew M."/>
            <person name="Finn R."/>
            <person name="Kale V."/>
            <person name="Holt S."/>
            <person name="Cochrane G."/>
            <person name="Meng A."/>
            <person name="Brown T."/>
            <person name="Cohen L."/>
        </authorList>
    </citation>
    <scope>NUCLEOTIDE SEQUENCE</scope>
    <source>
        <strain evidence="3">CCMP3107</strain>
    </source>
</reference>